<dbReference type="KEGG" id="ssao:94297560"/>
<dbReference type="AlphaFoldDB" id="A0A9P8RY69"/>
<dbReference type="SUPFAM" id="SSF54001">
    <property type="entry name" value="Cysteine proteinases"/>
    <property type="match status" value="1"/>
</dbReference>
<dbReference type="EMBL" id="AUWU02000004">
    <property type="protein sequence ID" value="KAH0573602.1"/>
    <property type="molecule type" value="Genomic_DNA"/>
</dbReference>
<keyword evidence="3" id="KW-0378">Hydrolase</keyword>
<dbReference type="InterPro" id="IPR038765">
    <property type="entry name" value="Papain-like_cys_pep_sf"/>
</dbReference>
<gene>
    <name evidence="5" type="ORF">SS50377_23537</name>
</gene>
<evidence type="ECO:0000313" key="6">
    <source>
        <dbReference type="Proteomes" id="UP000018208"/>
    </source>
</evidence>
<keyword evidence="2" id="KW-0645">Protease</keyword>
<keyword evidence="6" id="KW-1185">Reference proteome</keyword>
<evidence type="ECO:0000256" key="1">
    <source>
        <dbReference type="ARBA" id="ARBA00005234"/>
    </source>
</evidence>
<feature type="domain" description="Ubiquitin-like protease family profile" evidence="4">
    <location>
        <begin position="194"/>
        <end position="355"/>
    </location>
</feature>
<dbReference type="GO" id="GO:0008234">
    <property type="term" value="F:cysteine-type peptidase activity"/>
    <property type="evidence" value="ECO:0007669"/>
    <property type="project" value="InterPro"/>
</dbReference>
<evidence type="ECO:0000256" key="3">
    <source>
        <dbReference type="ARBA" id="ARBA00022801"/>
    </source>
</evidence>
<comment type="caution">
    <text evidence="5">The sequence shown here is derived from an EMBL/GenBank/DDBJ whole genome shotgun (WGS) entry which is preliminary data.</text>
</comment>
<organism evidence="5 6">
    <name type="scientific">Spironucleus salmonicida</name>
    <dbReference type="NCBI Taxonomy" id="348837"/>
    <lineage>
        <taxon>Eukaryota</taxon>
        <taxon>Metamonada</taxon>
        <taxon>Diplomonadida</taxon>
        <taxon>Hexamitidae</taxon>
        <taxon>Hexamitinae</taxon>
        <taxon>Spironucleus</taxon>
    </lineage>
</organism>
<evidence type="ECO:0000259" key="4">
    <source>
        <dbReference type="PROSITE" id="PS50600"/>
    </source>
</evidence>
<protein>
    <recommendedName>
        <fullName evidence="4">Ubiquitin-like protease family profile domain-containing protein</fullName>
    </recommendedName>
</protein>
<accession>A0A9P8RY69</accession>
<dbReference type="InterPro" id="IPR003653">
    <property type="entry name" value="Peptidase_C48_C"/>
</dbReference>
<dbReference type="Gene3D" id="3.40.395.10">
    <property type="entry name" value="Adenoviral Proteinase, Chain A"/>
    <property type="match status" value="1"/>
</dbReference>
<dbReference type="PROSITE" id="PS50600">
    <property type="entry name" value="ULP_PROTEASE"/>
    <property type="match status" value="1"/>
</dbReference>
<dbReference type="GeneID" id="94297560"/>
<name>A0A9P8RY69_9EUKA</name>
<proteinExistence type="inferred from homology"/>
<evidence type="ECO:0000256" key="2">
    <source>
        <dbReference type="ARBA" id="ARBA00022670"/>
    </source>
</evidence>
<evidence type="ECO:0000313" key="5">
    <source>
        <dbReference type="EMBL" id="KAH0573602.1"/>
    </source>
</evidence>
<dbReference type="GO" id="GO:0006508">
    <property type="term" value="P:proteolysis"/>
    <property type="evidence" value="ECO:0007669"/>
    <property type="project" value="UniProtKB-KW"/>
</dbReference>
<dbReference type="RefSeq" id="XP_067764375.1">
    <property type="nucleotide sequence ID" value="XM_067907401.1"/>
</dbReference>
<reference evidence="5 6" key="1">
    <citation type="journal article" date="2014" name="PLoS Genet.">
        <title>The Genome of Spironucleus salmonicida Highlights a Fish Pathogen Adapted to Fluctuating Environments.</title>
        <authorList>
            <person name="Xu F."/>
            <person name="Jerlstrom-Hultqvist J."/>
            <person name="Einarsson E."/>
            <person name="Astvaldsson A."/>
            <person name="Svard S.G."/>
            <person name="Andersson J.O."/>
        </authorList>
    </citation>
    <scope>NUCLEOTIDE SEQUENCE [LARGE SCALE GENOMIC DNA]</scope>
    <source>
        <strain evidence="5 6">ATCC 50377</strain>
    </source>
</reference>
<comment type="similarity">
    <text evidence="1">Belongs to the peptidase C48 family.</text>
</comment>
<dbReference type="Proteomes" id="UP000018208">
    <property type="component" value="Unassembled WGS sequence"/>
</dbReference>
<sequence length="398" mass="47056">MYIILMNNVIKQKLQQQLNEENRINALNVKYSAAKGCSIIYNSPKKKNNNSVTYYQSPGEPIQKVISEQSYISPTKVRTTFPVLFPQNKCNFIKNQLPISYSSPIIQFNKSSQSESTPLPEVDPPIVTNYIQPNQQQQQLQKVKIYLIKTYQKFKLDLEYLLKTEILQKQYRQLSNFFLKTNNNFNLRFLQNQICFVDTYLQFIELNNTFEEENNENIQLSVNIKCLLIKEKMDDQIIDYLKFFLQCYTFDSQFLMSNQIREQNILKYKKQDKQSIFFPICIQQHWYGAYYHHVENKIYSFDSFNLGLPLEILEQVTCIVQELRQTIGSQDMIKLPKQVNSYDCGYAVFLVAYLLADNQLVQYSTKNILNIRYYLLSFIIQNSQFIENFSCSDSFEVV</sequence>